<name>A0ABR2FHP8_9ROSI</name>
<evidence type="ECO:0000313" key="1">
    <source>
        <dbReference type="EMBL" id="KAK8580453.1"/>
    </source>
</evidence>
<proteinExistence type="predicted"/>
<evidence type="ECO:0000313" key="2">
    <source>
        <dbReference type="Proteomes" id="UP001472677"/>
    </source>
</evidence>
<gene>
    <name evidence="1" type="ORF">V6N12_070727</name>
</gene>
<comment type="caution">
    <text evidence="1">The sequence shown here is derived from an EMBL/GenBank/DDBJ whole genome shotgun (WGS) entry which is preliminary data.</text>
</comment>
<reference evidence="1 2" key="1">
    <citation type="journal article" date="2024" name="G3 (Bethesda)">
        <title>Genome assembly of Hibiscus sabdariffa L. provides insights into metabolisms of medicinal natural products.</title>
        <authorList>
            <person name="Kim T."/>
        </authorList>
    </citation>
    <scope>NUCLEOTIDE SEQUENCE [LARGE SCALE GENOMIC DNA]</scope>
    <source>
        <strain evidence="1">TK-2024</strain>
        <tissue evidence="1">Old leaves</tissue>
    </source>
</reference>
<keyword evidence="2" id="KW-1185">Reference proteome</keyword>
<dbReference type="EMBL" id="JBBPBM010000006">
    <property type="protein sequence ID" value="KAK8580453.1"/>
    <property type="molecule type" value="Genomic_DNA"/>
</dbReference>
<protein>
    <submittedName>
        <fullName evidence="1">Uncharacterized protein</fullName>
    </submittedName>
</protein>
<sequence>MTDKGNRWLQETSTSSHFLTRLSLDSKPLPSGIPCGNLTVVNVTPKGYNNISAIRHLGGHPSLCVFFHLVFKRNSVVKKLSAVEAPVCTKPFTLCSFVLWGKPWTSAAAQLDS</sequence>
<accession>A0ABR2FHP8</accession>
<dbReference type="Proteomes" id="UP001472677">
    <property type="component" value="Unassembled WGS sequence"/>
</dbReference>
<organism evidence="1 2">
    <name type="scientific">Hibiscus sabdariffa</name>
    <name type="common">roselle</name>
    <dbReference type="NCBI Taxonomy" id="183260"/>
    <lineage>
        <taxon>Eukaryota</taxon>
        <taxon>Viridiplantae</taxon>
        <taxon>Streptophyta</taxon>
        <taxon>Embryophyta</taxon>
        <taxon>Tracheophyta</taxon>
        <taxon>Spermatophyta</taxon>
        <taxon>Magnoliopsida</taxon>
        <taxon>eudicotyledons</taxon>
        <taxon>Gunneridae</taxon>
        <taxon>Pentapetalae</taxon>
        <taxon>rosids</taxon>
        <taxon>malvids</taxon>
        <taxon>Malvales</taxon>
        <taxon>Malvaceae</taxon>
        <taxon>Malvoideae</taxon>
        <taxon>Hibiscus</taxon>
    </lineage>
</organism>